<dbReference type="EMBL" id="JACTNZ010000008">
    <property type="protein sequence ID" value="KAG5535376.1"/>
    <property type="molecule type" value="Genomic_DNA"/>
</dbReference>
<keyword evidence="8" id="KW-0833">Ubl conjugation pathway</keyword>
<keyword evidence="7 11" id="KW-0863">Zinc-finger</keyword>
<dbReference type="InterPro" id="IPR013010">
    <property type="entry name" value="Znf_SIAH"/>
</dbReference>
<dbReference type="Pfam" id="PF21361">
    <property type="entry name" value="Sina_ZnF"/>
    <property type="match status" value="1"/>
</dbReference>
<dbReference type="PROSITE" id="PS50089">
    <property type="entry name" value="ZF_RING_2"/>
    <property type="match status" value="1"/>
</dbReference>
<keyword evidence="5" id="KW-0808">Transferase</keyword>
<evidence type="ECO:0000259" key="12">
    <source>
        <dbReference type="PROSITE" id="PS50089"/>
    </source>
</evidence>
<accession>A0AAV6J2Z6</accession>
<evidence type="ECO:0000256" key="1">
    <source>
        <dbReference type="ARBA" id="ARBA00000900"/>
    </source>
</evidence>
<dbReference type="InterPro" id="IPR001841">
    <property type="entry name" value="Znf_RING"/>
</dbReference>
<keyword evidence="6" id="KW-0479">Metal-binding</keyword>
<evidence type="ECO:0000256" key="9">
    <source>
        <dbReference type="ARBA" id="ARBA00022833"/>
    </source>
</evidence>
<proteinExistence type="inferred from homology"/>
<dbReference type="PANTHER" id="PTHR46632:SF16">
    <property type="entry name" value="E3 UBIQUITIN-PROTEIN LIGASE SINA-LIKE 10"/>
    <property type="match status" value="1"/>
</dbReference>
<evidence type="ECO:0000256" key="3">
    <source>
        <dbReference type="ARBA" id="ARBA00009119"/>
    </source>
</evidence>
<evidence type="ECO:0000256" key="7">
    <source>
        <dbReference type="ARBA" id="ARBA00022771"/>
    </source>
</evidence>
<evidence type="ECO:0000256" key="5">
    <source>
        <dbReference type="ARBA" id="ARBA00022679"/>
    </source>
</evidence>
<dbReference type="CDD" id="cd16571">
    <property type="entry name" value="RING-HC_SIAHs"/>
    <property type="match status" value="1"/>
</dbReference>
<evidence type="ECO:0000256" key="2">
    <source>
        <dbReference type="ARBA" id="ARBA00004906"/>
    </source>
</evidence>
<dbReference type="InterPro" id="IPR049548">
    <property type="entry name" value="Sina-like_RING"/>
</dbReference>
<comment type="pathway">
    <text evidence="2">Protein modification; protein ubiquitination.</text>
</comment>
<dbReference type="InterPro" id="IPR013083">
    <property type="entry name" value="Znf_RING/FYVE/PHD"/>
</dbReference>
<keyword evidence="9" id="KW-0862">Zinc</keyword>
<evidence type="ECO:0000313" key="14">
    <source>
        <dbReference type="EMBL" id="KAG5535376.1"/>
    </source>
</evidence>
<dbReference type="GO" id="GO:0008270">
    <property type="term" value="F:zinc ion binding"/>
    <property type="evidence" value="ECO:0007669"/>
    <property type="project" value="UniProtKB-KW"/>
</dbReference>
<evidence type="ECO:0000256" key="6">
    <source>
        <dbReference type="ARBA" id="ARBA00022723"/>
    </source>
</evidence>
<feature type="domain" description="RING-type" evidence="12">
    <location>
        <begin position="84"/>
        <end position="120"/>
    </location>
</feature>
<comment type="similarity">
    <text evidence="3">Belongs to the SINA (Seven in absentia) family.</text>
</comment>
<protein>
    <recommendedName>
        <fullName evidence="4">RING-type E3 ubiquitin transferase</fullName>
        <ecNumber evidence="4">2.3.2.27</ecNumber>
    </recommendedName>
</protein>
<comment type="catalytic activity">
    <reaction evidence="1">
        <text>S-ubiquitinyl-[E2 ubiquitin-conjugating enzyme]-L-cysteine + [acceptor protein]-L-lysine = [E2 ubiquitin-conjugating enzyme]-L-cysteine + N(6)-ubiquitinyl-[acceptor protein]-L-lysine.</text>
        <dbReference type="EC" id="2.3.2.27"/>
    </reaction>
</comment>
<feature type="domain" description="SIAH-type" evidence="13">
    <location>
        <begin position="137"/>
        <end position="195"/>
    </location>
</feature>
<dbReference type="Proteomes" id="UP000823749">
    <property type="component" value="Chromosome 8"/>
</dbReference>
<comment type="function">
    <text evidence="10">E3 ubiquitin-protein ligase that mediates ubiquitination and subsequent proteasomal degradation of target proteins. E3 ubiquitin ligases accept ubiquitin from an E2 ubiquitin-conjugating enzyme in the form of a thioester and then directly transfers the ubiquitin to targeted substrates. It probably triggers the ubiquitin-mediated degradation of different substrates.</text>
</comment>
<evidence type="ECO:0000256" key="8">
    <source>
        <dbReference type="ARBA" id="ARBA00022786"/>
    </source>
</evidence>
<dbReference type="Gene3D" id="3.30.40.10">
    <property type="entry name" value="Zinc/RING finger domain, C3HC4 (zinc finger)"/>
    <property type="match status" value="1"/>
</dbReference>
<reference evidence="14" key="1">
    <citation type="submission" date="2020-08" db="EMBL/GenBank/DDBJ databases">
        <title>Plant Genome Project.</title>
        <authorList>
            <person name="Zhang R.-G."/>
        </authorList>
    </citation>
    <scope>NUCLEOTIDE SEQUENCE</scope>
    <source>
        <strain evidence="14">WSP0</strain>
        <tissue evidence="14">Leaf</tissue>
    </source>
</reference>
<dbReference type="PANTHER" id="PTHR46632">
    <property type="entry name" value="E3 UBIQUITIN-PROTEIN LIGASE SINA-LIKE 4"/>
    <property type="match status" value="1"/>
</dbReference>
<evidence type="ECO:0000256" key="11">
    <source>
        <dbReference type="PROSITE-ProRule" id="PRU00455"/>
    </source>
</evidence>
<sequence length="504" mass="55512">MANNTSAPGNLSEMSLNDLLLQSQMLLKDLKSMCSSPSTKKRRTAGQDEEEEQQAAASKVIGGCFHCDRGSNFLALTDPDLLDCPICFDNLTIPVFQCLNGHLACSSCCIKVRNKCPSCSSTIGHNRCRPIEKIIESVKTTCQNQKYGCTEMVFRCKKREHEDMCVYAPCSCPLPDCEFVGSSKKLSLHFSTKHSGSAKRFCYNCSIPISLELRQKSVILQEQEEGTIYILNNGVQNLGNVIDVCCIAPISSKRGFSYDLIATNGGRSVKLQSFTEHVCGRVEHTSPKNFLMVPSDFFGSCGQLKLELRISEGPGHICSSCCIKVRNKCPSCSSTTGHNRCRPIEKIIESVKTSCHNQKYGCTEMVFRCKKHDHEDMCIYMHRVHALFLTETSLDLPRNYPSATSAPSIQDPLRASATTAASRPISLELQQKSVILQEEQEGTIFILNNGVQNLGNVINVCCIAPISSKRGFSYDLLATNGGRSVKLQSSAEHVNLGAGQTYYS</sequence>
<evidence type="ECO:0000313" key="15">
    <source>
        <dbReference type="Proteomes" id="UP000823749"/>
    </source>
</evidence>
<dbReference type="PROSITE" id="PS51081">
    <property type="entry name" value="ZF_SIAH"/>
    <property type="match status" value="1"/>
</dbReference>
<evidence type="ECO:0000256" key="4">
    <source>
        <dbReference type="ARBA" id="ARBA00012483"/>
    </source>
</evidence>
<gene>
    <name evidence="14" type="ORF">RHGRI_023213</name>
</gene>
<keyword evidence="15" id="KW-1185">Reference proteome</keyword>
<dbReference type="SUPFAM" id="SSF49599">
    <property type="entry name" value="TRAF domain-like"/>
    <property type="match status" value="1"/>
</dbReference>
<name>A0AAV6J2Z6_9ERIC</name>
<comment type="caution">
    <text evidence="14">The sequence shown here is derived from an EMBL/GenBank/DDBJ whole genome shotgun (WGS) entry which is preliminary data.</text>
</comment>
<dbReference type="GO" id="GO:0061630">
    <property type="term" value="F:ubiquitin protein ligase activity"/>
    <property type="evidence" value="ECO:0007669"/>
    <property type="project" value="UniProtKB-EC"/>
</dbReference>
<dbReference type="EC" id="2.3.2.27" evidence="4"/>
<organism evidence="14 15">
    <name type="scientific">Rhododendron griersonianum</name>
    <dbReference type="NCBI Taxonomy" id="479676"/>
    <lineage>
        <taxon>Eukaryota</taxon>
        <taxon>Viridiplantae</taxon>
        <taxon>Streptophyta</taxon>
        <taxon>Embryophyta</taxon>
        <taxon>Tracheophyta</taxon>
        <taxon>Spermatophyta</taxon>
        <taxon>Magnoliopsida</taxon>
        <taxon>eudicotyledons</taxon>
        <taxon>Gunneridae</taxon>
        <taxon>Pentapetalae</taxon>
        <taxon>asterids</taxon>
        <taxon>Ericales</taxon>
        <taxon>Ericaceae</taxon>
        <taxon>Ericoideae</taxon>
        <taxon>Rhodoreae</taxon>
        <taxon>Rhododendron</taxon>
    </lineage>
</organism>
<dbReference type="InterPro" id="IPR044286">
    <property type="entry name" value="SINL_plant"/>
</dbReference>
<dbReference type="AlphaFoldDB" id="A0AAV6J2Z6"/>
<evidence type="ECO:0000259" key="13">
    <source>
        <dbReference type="PROSITE" id="PS51081"/>
    </source>
</evidence>
<dbReference type="Pfam" id="PF21362">
    <property type="entry name" value="Sina_RING"/>
    <property type="match status" value="1"/>
</dbReference>
<evidence type="ECO:0000256" key="10">
    <source>
        <dbReference type="ARBA" id="ARBA00024004"/>
    </source>
</evidence>